<proteinExistence type="predicted"/>
<comment type="caution">
    <text evidence="1">The sequence shown here is derived from an EMBL/GenBank/DDBJ whole genome shotgun (WGS) entry which is preliminary data.</text>
</comment>
<evidence type="ECO:0000313" key="2">
    <source>
        <dbReference type="Proteomes" id="UP000289738"/>
    </source>
</evidence>
<gene>
    <name evidence="1" type="ORF">Ahy_A06g027005</name>
</gene>
<dbReference type="Proteomes" id="UP000289738">
    <property type="component" value="Chromosome A06"/>
</dbReference>
<protein>
    <submittedName>
        <fullName evidence="1">Uncharacterized protein</fullName>
    </submittedName>
</protein>
<accession>A0A445CMB1</accession>
<dbReference type="AlphaFoldDB" id="A0A445CMB1"/>
<reference evidence="1 2" key="1">
    <citation type="submission" date="2019-01" db="EMBL/GenBank/DDBJ databases">
        <title>Sequencing of cultivated peanut Arachis hypogaea provides insights into genome evolution and oil improvement.</title>
        <authorList>
            <person name="Chen X."/>
        </authorList>
    </citation>
    <scope>NUCLEOTIDE SEQUENCE [LARGE SCALE GENOMIC DNA]</scope>
    <source>
        <strain evidence="2">cv. Fuhuasheng</strain>
        <tissue evidence="1">Leaves</tissue>
    </source>
</reference>
<organism evidence="1 2">
    <name type="scientific">Arachis hypogaea</name>
    <name type="common">Peanut</name>
    <dbReference type="NCBI Taxonomy" id="3818"/>
    <lineage>
        <taxon>Eukaryota</taxon>
        <taxon>Viridiplantae</taxon>
        <taxon>Streptophyta</taxon>
        <taxon>Embryophyta</taxon>
        <taxon>Tracheophyta</taxon>
        <taxon>Spermatophyta</taxon>
        <taxon>Magnoliopsida</taxon>
        <taxon>eudicotyledons</taxon>
        <taxon>Gunneridae</taxon>
        <taxon>Pentapetalae</taxon>
        <taxon>rosids</taxon>
        <taxon>fabids</taxon>
        <taxon>Fabales</taxon>
        <taxon>Fabaceae</taxon>
        <taxon>Papilionoideae</taxon>
        <taxon>50 kb inversion clade</taxon>
        <taxon>dalbergioids sensu lato</taxon>
        <taxon>Dalbergieae</taxon>
        <taxon>Pterocarpus clade</taxon>
        <taxon>Arachis</taxon>
    </lineage>
</organism>
<keyword evidence="2" id="KW-1185">Reference proteome</keyword>
<evidence type="ECO:0000313" key="1">
    <source>
        <dbReference type="EMBL" id="RYR52070.1"/>
    </source>
</evidence>
<dbReference type="EMBL" id="SDMP01000006">
    <property type="protein sequence ID" value="RYR52070.1"/>
    <property type="molecule type" value="Genomic_DNA"/>
</dbReference>
<name>A0A445CMB1_ARAHY</name>
<sequence>METLTHRAKQILRRRAQSRRWRWLVSADWFPYDLSPEKTIAFMIVGENPTALVVGVSYVRRRVFALNLPHYLSRIQGG</sequence>